<organism evidence="2 3">
    <name type="scientific">Methanochimaera problematica</name>
    <dbReference type="NCBI Taxonomy" id="2609417"/>
    <lineage>
        <taxon>Archaea</taxon>
        <taxon>Methanobacteriati</taxon>
        <taxon>Methanobacteriota</taxon>
        <taxon>Stenosarchaea group</taxon>
        <taxon>Methanomicrobia</taxon>
        <taxon>Methanomicrobiales</taxon>
        <taxon>Methanomicrobiaceae</taxon>
        <taxon>Methanochimaera</taxon>
    </lineage>
</organism>
<feature type="transmembrane region" description="Helical" evidence="1">
    <location>
        <begin position="70"/>
        <end position="87"/>
    </location>
</feature>
<evidence type="ECO:0000256" key="1">
    <source>
        <dbReference type="SAM" id="Phobius"/>
    </source>
</evidence>
<keyword evidence="3" id="KW-1185">Reference proteome</keyword>
<feature type="transmembrane region" description="Helical" evidence="1">
    <location>
        <begin position="12"/>
        <end position="35"/>
    </location>
</feature>
<gene>
    <name evidence="2" type="ORF">F1737_04695</name>
</gene>
<name>A0AA97FCL7_9EURY</name>
<evidence type="ECO:0000313" key="2">
    <source>
        <dbReference type="EMBL" id="WOF16052.1"/>
    </source>
</evidence>
<proteinExistence type="predicted"/>
<accession>A0AA97FCL7</accession>
<evidence type="ECO:0000313" key="3">
    <source>
        <dbReference type="Proteomes" id="UP001301797"/>
    </source>
</evidence>
<feature type="transmembrane region" description="Helical" evidence="1">
    <location>
        <begin position="143"/>
        <end position="160"/>
    </location>
</feature>
<dbReference type="EMBL" id="CP043875">
    <property type="protein sequence ID" value="WOF16052.1"/>
    <property type="molecule type" value="Genomic_DNA"/>
</dbReference>
<dbReference type="RefSeq" id="WP_317137626.1">
    <property type="nucleotide sequence ID" value="NZ_CP043875.1"/>
</dbReference>
<reference evidence="2 3" key="1">
    <citation type="submission" date="2019-09" db="EMBL/GenBank/DDBJ databases">
        <title>The complete genome of Methanoplanus sp. FWC-SCC4.</title>
        <authorList>
            <person name="Chen S.-C."/>
            <person name="Zhou Y.-Z."/>
            <person name="Lai M.-C."/>
        </authorList>
    </citation>
    <scope>NUCLEOTIDE SEQUENCE [LARGE SCALE GENOMIC DNA]</scope>
    <source>
        <strain evidence="2 3">FWC-SCC4</strain>
    </source>
</reference>
<protein>
    <submittedName>
        <fullName evidence="2">Uncharacterized protein</fullName>
    </submittedName>
</protein>
<feature type="transmembrane region" description="Helical" evidence="1">
    <location>
        <begin position="47"/>
        <end position="64"/>
    </location>
</feature>
<dbReference type="KEGG" id="mefw:F1737_04695"/>
<keyword evidence="1" id="KW-0472">Membrane</keyword>
<dbReference type="AlphaFoldDB" id="A0AA97FCL7"/>
<keyword evidence="1" id="KW-1133">Transmembrane helix</keyword>
<keyword evidence="1" id="KW-0812">Transmembrane</keyword>
<feature type="transmembrane region" description="Helical" evidence="1">
    <location>
        <begin position="192"/>
        <end position="210"/>
    </location>
</feature>
<dbReference type="Proteomes" id="UP001301797">
    <property type="component" value="Chromosome"/>
</dbReference>
<sequence length="213" mass="23719">MQDARIRIASTIMLSLSAFTGTPGSAMVFIWWILFSKRQKSIPSPKLFTGLLVMTGAVSLILIIGEGDGLSYFVKMSVILLIAGWAYTEIQTGDMLNVLTWALGEKRGFELGLVSEMSLIQIRKISQDYKRAKIAVILKKNKFGMAEIIPVMGNILIWLLRESGEHGKILALRGYTLGGTLRTKFNTTKKDLLSLIFSIGILLLSLFELVRYL</sequence>
<dbReference type="GeneID" id="85229450"/>